<dbReference type="GO" id="GO:0016811">
    <property type="term" value="F:hydrolase activity, acting on carbon-nitrogen (but not peptide) bonds, in linear amides"/>
    <property type="evidence" value="ECO:0007669"/>
    <property type="project" value="InterPro"/>
</dbReference>
<dbReference type="SUPFAM" id="SSF53187">
    <property type="entry name" value="Zn-dependent exopeptidases"/>
    <property type="match status" value="1"/>
</dbReference>
<feature type="domain" description="Succinylglutamate desuccinylase/Aspartoacylase catalytic" evidence="5">
    <location>
        <begin position="47"/>
        <end position="219"/>
    </location>
</feature>
<dbReference type="Gene3D" id="3.40.630.10">
    <property type="entry name" value="Zn peptidases"/>
    <property type="match status" value="1"/>
</dbReference>
<dbReference type="GO" id="GO:0016788">
    <property type="term" value="F:hydrolase activity, acting on ester bonds"/>
    <property type="evidence" value="ECO:0007669"/>
    <property type="project" value="InterPro"/>
</dbReference>
<dbReference type="InterPro" id="IPR055438">
    <property type="entry name" value="AstE_AspA_cat"/>
</dbReference>
<protein>
    <submittedName>
        <fullName evidence="6">Aspartoacylase</fullName>
    </submittedName>
</protein>
<dbReference type="InterPro" id="IPR043795">
    <property type="entry name" value="N-alpha-Ac-DABA-like"/>
</dbReference>
<dbReference type="PANTHER" id="PTHR37326">
    <property type="entry name" value="BLL3975 PROTEIN"/>
    <property type="match status" value="1"/>
</dbReference>
<evidence type="ECO:0000256" key="2">
    <source>
        <dbReference type="ARBA" id="ARBA00022723"/>
    </source>
</evidence>
<dbReference type="CDD" id="cd06254">
    <property type="entry name" value="M14_ASTE_ASPA-like"/>
    <property type="match status" value="1"/>
</dbReference>
<keyword evidence="2" id="KW-0479">Metal-binding</keyword>
<evidence type="ECO:0000259" key="5">
    <source>
        <dbReference type="Pfam" id="PF24827"/>
    </source>
</evidence>
<dbReference type="Pfam" id="PF24827">
    <property type="entry name" value="AstE_AspA_cat"/>
    <property type="match status" value="1"/>
</dbReference>
<comment type="cofactor">
    <cofactor evidence="1">
        <name>Zn(2+)</name>
        <dbReference type="ChEBI" id="CHEBI:29105"/>
    </cofactor>
</comment>
<dbReference type="EMBL" id="CACRUE010000018">
    <property type="protein sequence ID" value="VYT86990.1"/>
    <property type="molecule type" value="Genomic_DNA"/>
</dbReference>
<evidence type="ECO:0000313" key="6">
    <source>
        <dbReference type="EMBL" id="VYT86990.1"/>
    </source>
</evidence>
<sequence>MMNKKILKVGNLIANPGEKIQGNITLKVSDDNIIDIPVTLINGIKEGKTVAITAAVHGGEYTGVFGLIKLSREISPQDLSGQLILVHITNVSAFEAKMQYVGPIDGKNLNRCFPGDKNGTHTEQLAYFISEEVYGQSDFFLDLHSGDIHEDLMPFTLYHRDASEKVRMESRKIGELMNLGPVIGSGSDCGSINGMAMKYNIPGVLAELGCRGECNVDQAILYKDRILNVLYYYGLLDGEAEVLNPEEVDYVHCMYCLDADIDGLWYPSYGAGDEVSEGELVGYITDYFGNILREYHSPVNGRILYNTTSLAIRNGDPLISFISNINTCTCCSNHGLLEWHNRDNI</sequence>
<reference evidence="6" key="1">
    <citation type="submission" date="2019-11" db="EMBL/GenBank/DDBJ databases">
        <authorList>
            <person name="Feng L."/>
        </authorList>
    </citation>
    <scope>NUCLEOTIDE SEQUENCE</scope>
    <source>
        <strain evidence="6">IbartlettiiLFYP30</strain>
    </source>
</reference>
<evidence type="ECO:0000256" key="3">
    <source>
        <dbReference type="ARBA" id="ARBA00022801"/>
    </source>
</evidence>
<organism evidence="6">
    <name type="scientific">Intestinibacter bartlettii</name>
    <dbReference type="NCBI Taxonomy" id="261299"/>
    <lineage>
        <taxon>Bacteria</taxon>
        <taxon>Bacillati</taxon>
        <taxon>Bacillota</taxon>
        <taxon>Clostridia</taxon>
        <taxon>Peptostreptococcales</taxon>
        <taxon>Peptostreptococcaceae</taxon>
        <taxon>Intestinibacter</taxon>
    </lineage>
</organism>
<dbReference type="PIRSF" id="PIRSF039012">
    <property type="entry name" value="ASP"/>
    <property type="match status" value="1"/>
</dbReference>
<dbReference type="AlphaFoldDB" id="A0A6N3ABL2"/>
<proteinExistence type="predicted"/>
<name>A0A6N3ABL2_9FIRM</name>
<dbReference type="PANTHER" id="PTHR37326:SF1">
    <property type="entry name" value="BLL3975 PROTEIN"/>
    <property type="match status" value="1"/>
</dbReference>
<evidence type="ECO:0000256" key="1">
    <source>
        <dbReference type="ARBA" id="ARBA00001947"/>
    </source>
</evidence>
<gene>
    <name evidence="6" type="ORF">IBLFYP30_01192</name>
</gene>
<keyword evidence="3" id="KW-0378">Hydrolase</keyword>
<accession>A0A6N3ABL2</accession>
<keyword evidence="4" id="KW-0862">Zinc</keyword>
<dbReference type="InterPro" id="IPR053138">
    <property type="entry name" value="N-alpha-Ac-DABA_deacetylase"/>
</dbReference>
<dbReference type="GO" id="GO:0046872">
    <property type="term" value="F:metal ion binding"/>
    <property type="evidence" value="ECO:0007669"/>
    <property type="project" value="UniProtKB-KW"/>
</dbReference>
<evidence type="ECO:0000256" key="4">
    <source>
        <dbReference type="ARBA" id="ARBA00022833"/>
    </source>
</evidence>